<sequence length="114" mass="13227">MIEICWNGDNNITRVILVDVMIINMVYLRKSDGITYGSYIDTIVNNEYNIVVIGNSEISEQELLKADNSYNNNLKLLIKTMDITTIKSSSTVEIEISDHWEWLKVDREKISTFY</sequence>
<name>A0A397JKU9_9GLOM</name>
<evidence type="ECO:0000313" key="1">
    <source>
        <dbReference type="EMBL" id="RHZ88999.1"/>
    </source>
</evidence>
<evidence type="ECO:0000313" key="2">
    <source>
        <dbReference type="Proteomes" id="UP000266861"/>
    </source>
</evidence>
<keyword evidence="2" id="KW-1185">Reference proteome</keyword>
<protein>
    <submittedName>
        <fullName evidence="1">Uncharacterized protein</fullName>
    </submittedName>
</protein>
<dbReference type="Proteomes" id="UP000266861">
    <property type="component" value="Unassembled WGS sequence"/>
</dbReference>
<gene>
    <name evidence="1" type="ORF">Glove_19g37</name>
</gene>
<dbReference type="EMBL" id="PQFF01000017">
    <property type="protein sequence ID" value="RHZ88999.1"/>
    <property type="molecule type" value="Genomic_DNA"/>
</dbReference>
<reference evidence="1 2" key="1">
    <citation type="submission" date="2018-08" db="EMBL/GenBank/DDBJ databases">
        <title>Genome and evolution of the arbuscular mycorrhizal fungus Diversispora epigaea (formerly Glomus versiforme) and its bacterial endosymbionts.</title>
        <authorList>
            <person name="Sun X."/>
            <person name="Fei Z."/>
            <person name="Harrison M."/>
        </authorList>
    </citation>
    <scope>NUCLEOTIDE SEQUENCE [LARGE SCALE GENOMIC DNA]</scope>
    <source>
        <strain evidence="1 2">IT104</strain>
    </source>
</reference>
<accession>A0A397JKU9</accession>
<organism evidence="1 2">
    <name type="scientific">Diversispora epigaea</name>
    <dbReference type="NCBI Taxonomy" id="1348612"/>
    <lineage>
        <taxon>Eukaryota</taxon>
        <taxon>Fungi</taxon>
        <taxon>Fungi incertae sedis</taxon>
        <taxon>Mucoromycota</taxon>
        <taxon>Glomeromycotina</taxon>
        <taxon>Glomeromycetes</taxon>
        <taxon>Diversisporales</taxon>
        <taxon>Diversisporaceae</taxon>
        <taxon>Diversispora</taxon>
    </lineage>
</organism>
<comment type="caution">
    <text evidence="1">The sequence shown here is derived from an EMBL/GenBank/DDBJ whole genome shotgun (WGS) entry which is preliminary data.</text>
</comment>
<proteinExistence type="predicted"/>
<dbReference type="AlphaFoldDB" id="A0A397JKU9"/>